<dbReference type="PANTHER" id="PTHR43619">
    <property type="entry name" value="S-ADENOSYL-L-METHIONINE-DEPENDENT METHYLTRANSFERASE YKTD-RELATED"/>
    <property type="match status" value="1"/>
</dbReference>
<dbReference type="Pfam" id="PF04072">
    <property type="entry name" value="LCM"/>
    <property type="match status" value="1"/>
</dbReference>
<comment type="similarity">
    <text evidence="1 4">Belongs to the UPF0677 family.</text>
</comment>
<evidence type="ECO:0000256" key="4">
    <source>
        <dbReference type="RuleBase" id="RU362030"/>
    </source>
</evidence>
<evidence type="ECO:0000256" key="2">
    <source>
        <dbReference type="ARBA" id="ARBA00022603"/>
    </source>
</evidence>
<dbReference type="EMBL" id="CP089984">
    <property type="protein sequence ID" value="WXB15693.1"/>
    <property type="molecule type" value="Genomic_DNA"/>
</dbReference>
<dbReference type="GO" id="GO:0008168">
    <property type="term" value="F:methyltransferase activity"/>
    <property type="evidence" value="ECO:0007669"/>
    <property type="project" value="UniProtKB-KW"/>
</dbReference>
<dbReference type="GO" id="GO:0032259">
    <property type="term" value="P:methylation"/>
    <property type="evidence" value="ECO:0007669"/>
    <property type="project" value="UniProtKB-KW"/>
</dbReference>
<keyword evidence="4" id="KW-0949">S-adenosyl-L-methionine</keyword>
<name>A0ABZ2LXQ9_9BACT</name>
<dbReference type="NCBIfam" id="TIGR00027">
    <property type="entry name" value="mthyl_TIGR00027"/>
    <property type="match status" value="1"/>
</dbReference>
<evidence type="ECO:0000256" key="3">
    <source>
        <dbReference type="ARBA" id="ARBA00022679"/>
    </source>
</evidence>
<dbReference type="Proteomes" id="UP001370348">
    <property type="component" value="Chromosome"/>
</dbReference>
<dbReference type="InterPro" id="IPR007213">
    <property type="entry name" value="Ppm1/Ppm2/Tcmp"/>
</dbReference>
<dbReference type="SUPFAM" id="SSF53335">
    <property type="entry name" value="S-adenosyl-L-methionine-dependent methyltransferases"/>
    <property type="match status" value="1"/>
</dbReference>
<comment type="function">
    <text evidence="4">Exhibits S-adenosyl-L-methionine-dependent methyltransferase activity.</text>
</comment>
<proteinExistence type="inferred from homology"/>
<keyword evidence="2 4" id="KW-0489">Methyltransferase</keyword>
<evidence type="ECO:0000256" key="1">
    <source>
        <dbReference type="ARBA" id="ARBA00008138"/>
    </source>
</evidence>
<evidence type="ECO:0000313" key="5">
    <source>
        <dbReference type="EMBL" id="WXB15693.1"/>
    </source>
</evidence>
<keyword evidence="6" id="KW-1185">Reference proteome</keyword>
<organism evidence="5 6">
    <name type="scientific">Pendulispora albinea</name>
    <dbReference type="NCBI Taxonomy" id="2741071"/>
    <lineage>
        <taxon>Bacteria</taxon>
        <taxon>Pseudomonadati</taxon>
        <taxon>Myxococcota</taxon>
        <taxon>Myxococcia</taxon>
        <taxon>Myxococcales</taxon>
        <taxon>Sorangiineae</taxon>
        <taxon>Pendulisporaceae</taxon>
        <taxon>Pendulispora</taxon>
    </lineage>
</organism>
<dbReference type="Gene3D" id="3.40.50.150">
    <property type="entry name" value="Vaccinia Virus protein VP39"/>
    <property type="match status" value="1"/>
</dbReference>
<dbReference type="InterPro" id="IPR011610">
    <property type="entry name" value="SAM_mthyl_Trfase_ML2640-like"/>
</dbReference>
<sequence length="281" mass="30778">MQGNRPSATAMRVAVRRAAHQLLDRPAIFDDPLAVRIVGEEAEASIVSDPDAHQRPILRTLRAFLVARSRYAEDALEASVARGVGQYVVLGAGLDTFAYRNRHPSLRVFEVDYPATQAWKRERLAAAGIAVPPSLTFAPVDFEEQTLAEGLARAGLDPSIPTFFSWLGVTYYLSRDVVMNALRFVASRGAGTEIVFDFSIPPDGMPPEERREFDTMAALVAAIGEPWVTFLEPLPLSHEVAAMGYSYVETLTPGAIHTRFFEGRADGLRSGGFGHLLHARV</sequence>
<keyword evidence="3" id="KW-0808">Transferase</keyword>
<reference evidence="5 6" key="1">
    <citation type="submission" date="2021-12" db="EMBL/GenBank/DDBJ databases">
        <title>Discovery of the Pendulisporaceae a myxobacterial family with distinct sporulation behavior and unique specialized metabolism.</title>
        <authorList>
            <person name="Garcia R."/>
            <person name="Popoff A."/>
            <person name="Bader C.D."/>
            <person name="Loehr J."/>
            <person name="Walesch S."/>
            <person name="Walt C."/>
            <person name="Boldt J."/>
            <person name="Bunk B."/>
            <person name="Haeckl F.J.F.P.J."/>
            <person name="Gunesch A.P."/>
            <person name="Birkelbach J."/>
            <person name="Nuebel U."/>
            <person name="Pietschmann T."/>
            <person name="Bach T."/>
            <person name="Mueller R."/>
        </authorList>
    </citation>
    <scope>NUCLEOTIDE SEQUENCE [LARGE SCALE GENOMIC DNA]</scope>
    <source>
        <strain evidence="5 6">MSr11954</strain>
    </source>
</reference>
<dbReference type="InterPro" id="IPR029063">
    <property type="entry name" value="SAM-dependent_MTases_sf"/>
</dbReference>
<protein>
    <recommendedName>
        <fullName evidence="4">S-adenosyl-L-methionine-dependent methyltransferase</fullName>
        <ecNumber evidence="4">2.1.1.-</ecNumber>
    </recommendedName>
</protein>
<accession>A0ABZ2LXQ9</accession>
<dbReference type="PANTHER" id="PTHR43619:SF2">
    <property type="entry name" value="S-ADENOSYL-L-METHIONINE-DEPENDENT METHYLTRANSFERASES SUPERFAMILY PROTEIN"/>
    <property type="match status" value="1"/>
</dbReference>
<dbReference type="EC" id="2.1.1.-" evidence="4"/>
<gene>
    <name evidence="5" type="ORF">LZC94_00170</name>
</gene>
<dbReference type="RefSeq" id="WP_394825328.1">
    <property type="nucleotide sequence ID" value="NZ_CP089984.1"/>
</dbReference>
<evidence type="ECO:0000313" key="6">
    <source>
        <dbReference type="Proteomes" id="UP001370348"/>
    </source>
</evidence>